<keyword evidence="3" id="KW-1185">Reference proteome</keyword>
<feature type="region of interest" description="Disordered" evidence="1">
    <location>
        <begin position="842"/>
        <end position="878"/>
    </location>
</feature>
<dbReference type="OrthoDB" id="3261690at2759"/>
<evidence type="ECO:0000313" key="3">
    <source>
        <dbReference type="Proteomes" id="UP000807342"/>
    </source>
</evidence>
<protein>
    <submittedName>
        <fullName evidence="2">Uncharacterized protein</fullName>
    </submittedName>
</protein>
<comment type="caution">
    <text evidence="2">The sequence shown here is derived from an EMBL/GenBank/DDBJ whole genome shotgun (WGS) entry which is preliminary data.</text>
</comment>
<feature type="region of interest" description="Disordered" evidence="1">
    <location>
        <begin position="659"/>
        <end position="687"/>
    </location>
</feature>
<accession>A0A9P5XE77</accession>
<feature type="compositionally biased region" description="Low complexity" evidence="1">
    <location>
        <begin position="867"/>
        <end position="878"/>
    </location>
</feature>
<sequence>MADLYNQNPTVTHTLRQFISRAYNLWEKQDQHAFSKFVLTGEYADHLGRDRQVFLDPVQNRVRDVHGLIISRDYDSAIGISDRILVNAPITAFAVPHPTFSLTSSIHITHTVMDGERLRDVEYHHIPNFEFAHFGNRHQINIFFTKLWKPETEHHRQPSHISEEKRAFWYEYGLRPAIEALSGDAIVSQWPASYEAEKIRAKRTNGGYAWSTRVISKDVVPRLADAIRTCLVDNPDINDDDIIWATDFFFVHTIRGVKHGNYHRADGEAANYFLSDFLNDAQLSTEAGEFGKWYIDVGVEIASKERECLQWLTAAHRKVVEQALRIPTHHAERITQINSSKYSRDLSSHLTAVSGFRIVPGIRAQGPFEAAYLQAYTTDKSVVYHPQGGHHAKFLTAKEILGSAEHPTPTVDGIHHIYDKALLANSSNARLEVRVPIRFATEVFLNIDPAVIREALCSFTREEWWKFRITRLMGMAQTFALQAQGPTSLRFSHDTLLLTAACVWLINGLHARPEDGPASRKLMDAVLPVTEAAGANPNVLAYKTSVRAPWQHEEEESASDDDDVRRVPYNPYGCVFLRRIAIGSWDVPRLRVGGPSIPGPTFEYWFGTDHSRLKAKYQTSGFIDRNTISESRSTTNKARYLPLYVNFTGEPEPNLFNFGNRGRSLPSPAPDDGSDLEDRPSHLLEGGPQTIDDELSMLWRQFVSDLTSKSPNQRGITNPSYLKLNNVERQSGSEDPYKTLHLSDVFTAVHYKTASREEWLRSFDWLFPKSGQPTSTAVQNYRQSPYYKQWADLAERTRSNPKLFKEIRDGMWERIRTWTWMPNAQVDKMWPTSVRPGGKFTRWPATPQPRPAPHILLKSGVRPTFDDPPVNNGDDGGN</sequence>
<dbReference type="AlphaFoldDB" id="A0A9P5XE77"/>
<reference evidence="2" key="1">
    <citation type="submission" date="2020-11" db="EMBL/GenBank/DDBJ databases">
        <authorList>
            <consortium name="DOE Joint Genome Institute"/>
            <person name="Ahrendt S."/>
            <person name="Riley R."/>
            <person name="Andreopoulos W."/>
            <person name="Labutti K."/>
            <person name="Pangilinan J."/>
            <person name="Ruiz-Duenas F.J."/>
            <person name="Barrasa J.M."/>
            <person name="Sanchez-Garcia M."/>
            <person name="Camarero S."/>
            <person name="Miyauchi S."/>
            <person name="Serrano A."/>
            <person name="Linde D."/>
            <person name="Babiker R."/>
            <person name="Drula E."/>
            <person name="Ayuso-Fernandez I."/>
            <person name="Pacheco R."/>
            <person name="Padilla G."/>
            <person name="Ferreira P."/>
            <person name="Barriuso J."/>
            <person name="Kellner H."/>
            <person name="Castanera R."/>
            <person name="Alfaro M."/>
            <person name="Ramirez L."/>
            <person name="Pisabarro A.G."/>
            <person name="Kuo A."/>
            <person name="Tritt A."/>
            <person name="Lipzen A."/>
            <person name="He G."/>
            <person name="Yan M."/>
            <person name="Ng V."/>
            <person name="Cullen D."/>
            <person name="Martin F."/>
            <person name="Rosso M.-N."/>
            <person name="Henrissat B."/>
            <person name="Hibbett D."/>
            <person name="Martinez A.T."/>
            <person name="Grigoriev I.V."/>
        </authorList>
    </citation>
    <scope>NUCLEOTIDE SEQUENCE</scope>
    <source>
        <strain evidence="2">MF-IS2</strain>
    </source>
</reference>
<proteinExistence type="predicted"/>
<name>A0A9P5XE77_9AGAR</name>
<gene>
    <name evidence="2" type="ORF">P691DRAFT_781765</name>
</gene>
<evidence type="ECO:0000256" key="1">
    <source>
        <dbReference type="SAM" id="MobiDB-lite"/>
    </source>
</evidence>
<dbReference type="EMBL" id="MU151180">
    <property type="protein sequence ID" value="KAF9447920.1"/>
    <property type="molecule type" value="Genomic_DNA"/>
</dbReference>
<dbReference type="Proteomes" id="UP000807342">
    <property type="component" value="Unassembled WGS sequence"/>
</dbReference>
<organism evidence="2 3">
    <name type="scientific">Macrolepiota fuliginosa MF-IS2</name>
    <dbReference type="NCBI Taxonomy" id="1400762"/>
    <lineage>
        <taxon>Eukaryota</taxon>
        <taxon>Fungi</taxon>
        <taxon>Dikarya</taxon>
        <taxon>Basidiomycota</taxon>
        <taxon>Agaricomycotina</taxon>
        <taxon>Agaricomycetes</taxon>
        <taxon>Agaricomycetidae</taxon>
        <taxon>Agaricales</taxon>
        <taxon>Agaricineae</taxon>
        <taxon>Agaricaceae</taxon>
        <taxon>Macrolepiota</taxon>
    </lineage>
</organism>
<evidence type="ECO:0000313" key="2">
    <source>
        <dbReference type="EMBL" id="KAF9447920.1"/>
    </source>
</evidence>